<dbReference type="PROSITE" id="PS00178">
    <property type="entry name" value="AA_TRNA_LIGASE_I"/>
    <property type="match status" value="1"/>
</dbReference>
<sequence>MYNQCMIRTRNAPSPTGYLHLGTIYQSLFDKAFALKNNGKFILRIEDTDQKRYTPGAVEAIYSGLDWVGVIPDESPKHGGDYGPYVQSERLDIYKKYAQELVASGNAYYCFCPTERLLEVRKKDQKEGRSPMYDKHCRNFPIDESKKRVENGEAHVIRMKIPENEKIVVNDLVRGDIEFDPSVIDDQVIMKSDGYPTYHLAVVIDDHLMEISHVLRGPEWLTSFPKHKILYDYFKWKMPIFIHTPLITDMKGAKLSKRKGHASVDWFRRKGFLPEAVLNFITLLGWSHPEGKEIFSFDEFVKVFDFKDLSAVSPKFDLVKLEWMNGQYLQKLSNVDFVKKLTEWLNYCSTTKYQGATEYESNWSMDDYKLMLNFLNSLNDEKRLLFAEINNQRIKKFEDLLPLNSFFISDFVLDENLLIENKSKEEISEHLDWVKGEIEKIEDWELPNLKKLEETLVKRAGEMNWKVGEVFHPIRVSIVGSTVSPPLFESIYILGKEKTLKFLNL</sequence>
<dbReference type="EMBL" id="PFSJ01000006">
    <property type="protein sequence ID" value="PJC23933.1"/>
    <property type="molecule type" value="Genomic_DNA"/>
</dbReference>
<feature type="short sequence motif" description="'HIGH' region" evidence="7">
    <location>
        <begin position="13"/>
        <end position="23"/>
    </location>
</feature>
<evidence type="ECO:0000256" key="6">
    <source>
        <dbReference type="ARBA" id="ARBA00023146"/>
    </source>
</evidence>
<dbReference type="CDD" id="cd00808">
    <property type="entry name" value="GluRS_core"/>
    <property type="match status" value="1"/>
</dbReference>
<comment type="caution">
    <text evidence="7">Lacks conserved residue(s) required for the propagation of feature annotation.</text>
</comment>
<dbReference type="InterPro" id="IPR014729">
    <property type="entry name" value="Rossmann-like_a/b/a_fold"/>
</dbReference>
<evidence type="ECO:0000256" key="1">
    <source>
        <dbReference type="ARBA" id="ARBA00007894"/>
    </source>
</evidence>
<dbReference type="GO" id="GO:0005524">
    <property type="term" value="F:ATP binding"/>
    <property type="evidence" value="ECO:0007669"/>
    <property type="project" value="UniProtKB-UniRule"/>
</dbReference>
<dbReference type="SUPFAM" id="SSF52374">
    <property type="entry name" value="Nucleotidylyl transferase"/>
    <property type="match status" value="1"/>
</dbReference>
<dbReference type="HAMAP" id="MF_00022">
    <property type="entry name" value="Glu_tRNA_synth_type1"/>
    <property type="match status" value="1"/>
</dbReference>
<dbReference type="Gene3D" id="3.40.50.620">
    <property type="entry name" value="HUPs"/>
    <property type="match status" value="1"/>
</dbReference>
<evidence type="ECO:0000256" key="3">
    <source>
        <dbReference type="ARBA" id="ARBA00022741"/>
    </source>
</evidence>
<keyword evidence="2 7" id="KW-0436">Ligase</keyword>
<dbReference type="InterPro" id="IPR000924">
    <property type="entry name" value="Glu/Gln-tRNA-synth"/>
</dbReference>
<dbReference type="Proteomes" id="UP000229756">
    <property type="component" value="Unassembled WGS sequence"/>
</dbReference>
<dbReference type="Gene3D" id="1.10.10.350">
    <property type="match status" value="1"/>
</dbReference>
<comment type="similarity">
    <text evidence="1 7">Belongs to the class-I aminoacyl-tRNA synthetase family. Glutamate--tRNA ligase type 1 subfamily.</text>
</comment>
<keyword evidence="5 7" id="KW-0648">Protein biosynthesis</keyword>
<dbReference type="GO" id="GO:0008270">
    <property type="term" value="F:zinc ion binding"/>
    <property type="evidence" value="ECO:0007669"/>
    <property type="project" value="InterPro"/>
</dbReference>
<dbReference type="GO" id="GO:0004818">
    <property type="term" value="F:glutamate-tRNA ligase activity"/>
    <property type="evidence" value="ECO:0007669"/>
    <property type="project" value="UniProtKB-UniRule"/>
</dbReference>
<comment type="caution">
    <text evidence="10">The sequence shown here is derived from an EMBL/GenBank/DDBJ whole genome shotgun (WGS) entry which is preliminary data.</text>
</comment>
<feature type="binding site" evidence="7">
    <location>
        <position position="257"/>
    </location>
    <ligand>
        <name>ATP</name>
        <dbReference type="ChEBI" id="CHEBI:30616"/>
    </ligand>
</feature>
<evidence type="ECO:0000259" key="8">
    <source>
        <dbReference type="Pfam" id="PF00749"/>
    </source>
</evidence>
<keyword evidence="3 7" id="KW-0547">Nucleotide-binding</keyword>
<evidence type="ECO:0000313" key="11">
    <source>
        <dbReference type="Proteomes" id="UP000229756"/>
    </source>
</evidence>
<dbReference type="InterPro" id="IPR020058">
    <property type="entry name" value="Glu/Gln-tRNA-synth_Ib_cat-dom"/>
</dbReference>
<evidence type="ECO:0000313" key="10">
    <source>
        <dbReference type="EMBL" id="PJC23933.1"/>
    </source>
</evidence>
<keyword evidence="7" id="KW-0963">Cytoplasm</keyword>
<dbReference type="FunFam" id="3.40.50.620:FF:000045">
    <property type="entry name" value="Glutamate--tRNA ligase, mitochondrial"/>
    <property type="match status" value="1"/>
</dbReference>
<accession>A0A2M8EMG1</accession>
<dbReference type="EC" id="6.1.1.17" evidence="7"/>
<feature type="short sequence motif" description="'KMSKS' region" evidence="7">
    <location>
        <begin position="254"/>
        <end position="258"/>
    </location>
</feature>
<dbReference type="InterPro" id="IPR020751">
    <property type="entry name" value="aa-tRNA-synth_I_codon-bd_sub2"/>
</dbReference>
<comment type="subunit">
    <text evidence="7">Monomer.</text>
</comment>
<reference evidence="11" key="1">
    <citation type="submission" date="2017-09" db="EMBL/GenBank/DDBJ databases">
        <title>Depth-based differentiation of microbial function through sediment-hosted aquifers and enrichment of novel symbionts in the deep terrestrial subsurface.</title>
        <authorList>
            <person name="Probst A.J."/>
            <person name="Ladd B."/>
            <person name="Jarett J.K."/>
            <person name="Geller-Mcgrath D.E."/>
            <person name="Sieber C.M.K."/>
            <person name="Emerson J.B."/>
            <person name="Anantharaman K."/>
            <person name="Thomas B.C."/>
            <person name="Malmstrom R."/>
            <person name="Stieglmeier M."/>
            <person name="Klingl A."/>
            <person name="Woyke T."/>
            <person name="Ryan C.M."/>
            <person name="Banfield J.F."/>
        </authorList>
    </citation>
    <scope>NUCLEOTIDE SEQUENCE [LARGE SCALE GENOMIC DNA]</scope>
</reference>
<evidence type="ECO:0000256" key="2">
    <source>
        <dbReference type="ARBA" id="ARBA00022598"/>
    </source>
</evidence>
<comment type="subcellular location">
    <subcellularLocation>
        <location evidence="7">Cytoplasm</location>
    </subcellularLocation>
</comment>
<dbReference type="AlphaFoldDB" id="A0A2M8EMG1"/>
<dbReference type="PRINTS" id="PR00987">
    <property type="entry name" value="TRNASYNTHGLU"/>
</dbReference>
<dbReference type="PANTHER" id="PTHR43311">
    <property type="entry name" value="GLUTAMATE--TRNA LIGASE"/>
    <property type="match status" value="1"/>
</dbReference>
<keyword evidence="4 7" id="KW-0067">ATP-binding</keyword>
<keyword evidence="6 7" id="KW-0030">Aminoacyl-tRNA synthetase</keyword>
<dbReference type="InterPro" id="IPR001412">
    <property type="entry name" value="aa-tRNA-synth_I_CS"/>
</dbReference>
<evidence type="ECO:0000259" key="9">
    <source>
        <dbReference type="Pfam" id="PF19269"/>
    </source>
</evidence>
<dbReference type="InterPro" id="IPR049940">
    <property type="entry name" value="GluQ/Sye"/>
</dbReference>
<comment type="function">
    <text evidence="7">Catalyzes the attachment of glutamate to tRNA(Glu) in a two-step reaction: glutamate is first activated by ATP to form Glu-AMP and then transferred to the acceptor end of tRNA(Glu).</text>
</comment>
<evidence type="ECO:0000256" key="5">
    <source>
        <dbReference type="ARBA" id="ARBA00022917"/>
    </source>
</evidence>
<dbReference type="PANTHER" id="PTHR43311:SF2">
    <property type="entry name" value="GLUTAMATE--TRNA LIGASE, MITOCHONDRIAL-RELATED"/>
    <property type="match status" value="1"/>
</dbReference>
<feature type="domain" description="Glutamyl/glutaminyl-tRNA synthetase class Ib catalytic" evidence="8">
    <location>
        <begin position="7"/>
        <end position="323"/>
    </location>
</feature>
<feature type="domain" description="Aminoacyl-tRNA synthetase class I anticodon-binding" evidence="9">
    <location>
        <begin position="370"/>
        <end position="501"/>
    </location>
</feature>
<dbReference type="GO" id="GO:0000049">
    <property type="term" value="F:tRNA binding"/>
    <property type="evidence" value="ECO:0007669"/>
    <property type="project" value="InterPro"/>
</dbReference>
<dbReference type="Pfam" id="PF19269">
    <property type="entry name" value="Anticodon_2"/>
    <property type="match status" value="1"/>
</dbReference>
<dbReference type="InterPro" id="IPR033910">
    <property type="entry name" value="GluRS_core"/>
</dbReference>
<gene>
    <name evidence="7" type="primary">gltX</name>
    <name evidence="10" type="ORF">CO058_00765</name>
</gene>
<evidence type="ECO:0000256" key="4">
    <source>
        <dbReference type="ARBA" id="ARBA00022840"/>
    </source>
</evidence>
<dbReference type="GO" id="GO:0006424">
    <property type="term" value="P:glutamyl-tRNA aminoacylation"/>
    <property type="evidence" value="ECO:0007669"/>
    <property type="project" value="UniProtKB-UniRule"/>
</dbReference>
<dbReference type="NCBIfam" id="TIGR00464">
    <property type="entry name" value="gltX_bact"/>
    <property type="match status" value="1"/>
</dbReference>
<evidence type="ECO:0000256" key="7">
    <source>
        <dbReference type="HAMAP-Rule" id="MF_00022"/>
    </source>
</evidence>
<organism evidence="10 11">
    <name type="scientific">candidate division WWE3 bacterium CG_4_9_14_0_2_um_filter_35_11</name>
    <dbReference type="NCBI Taxonomy" id="1975077"/>
    <lineage>
        <taxon>Bacteria</taxon>
        <taxon>Katanobacteria</taxon>
    </lineage>
</organism>
<dbReference type="Pfam" id="PF00749">
    <property type="entry name" value="tRNA-synt_1c"/>
    <property type="match status" value="1"/>
</dbReference>
<dbReference type="InterPro" id="IPR008925">
    <property type="entry name" value="aa_tRNA-synth_I_cd-bd_sf"/>
</dbReference>
<proteinExistence type="inferred from homology"/>
<comment type="catalytic activity">
    <reaction evidence="7">
        <text>tRNA(Glu) + L-glutamate + ATP = L-glutamyl-tRNA(Glu) + AMP + diphosphate</text>
        <dbReference type="Rhea" id="RHEA:23540"/>
        <dbReference type="Rhea" id="RHEA-COMP:9663"/>
        <dbReference type="Rhea" id="RHEA-COMP:9680"/>
        <dbReference type="ChEBI" id="CHEBI:29985"/>
        <dbReference type="ChEBI" id="CHEBI:30616"/>
        <dbReference type="ChEBI" id="CHEBI:33019"/>
        <dbReference type="ChEBI" id="CHEBI:78442"/>
        <dbReference type="ChEBI" id="CHEBI:78520"/>
        <dbReference type="ChEBI" id="CHEBI:456215"/>
        <dbReference type="EC" id="6.1.1.17"/>
    </reaction>
</comment>
<dbReference type="InterPro" id="IPR045462">
    <property type="entry name" value="aa-tRNA-synth_I_cd-bd"/>
</dbReference>
<protein>
    <recommendedName>
        <fullName evidence="7">Glutamate--tRNA ligase</fullName>
        <ecNumber evidence="7">6.1.1.17</ecNumber>
    </recommendedName>
    <alternativeName>
        <fullName evidence="7">Glutamyl-tRNA synthetase</fullName>
        <shortName evidence="7">GluRS</shortName>
    </alternativeName>
</protein>
<dbReference type="GO" id="GO:0005829">
    <property type="term" value="C:cytosol"/>
    <property type="evidence" value="ECO:0007669"/>
    <property type="project" value="TreeGrafter"/>
</dbReference>
<dbReference type="SUPFAM" id="SSF48163">
    <property type="entry name" value="An anticodon-binding domain of class I aminoacyl-tRNA synthetases"/>
    <property type="match status" value="1"/>
</dbReference>
<name>A0A2M8EMG1_UNCKA</name>
<dbReference type="InterPro" id="IPR004527">
    <property type="entry name" value="Glu-tRNA-ligase_bac/mito"/>
</dbReference>